<dbReference type="PANTHER" id="PTHR21477">
    <property type="entry name" value="ZGC:172139"/>
    <property type="match status" value="1"/>
</dbReference>
<accession>A0A7S2Z7I4</accession>
<gene>
    <name evidence="2" type="ORF">CLAU1311_LOCUS8122</name>
    <name evidence="3" type="ORF">CLAU1311_LOCUS8123</name>
</gene>
<reference evidence="2" key="1">
    <citation type="submission" date="2021-01" db="EMBL/GenBank/DDBJ databases">
        <authorList>
            <person name="Corre E."/>
            <person name="Pelletier E."/>
            <person name="Niang G."/>
            <person name="Scheremetjew M."/>
            <person name="Finn R."/>
            <person name="Kale V."/>
            <person name="Holt S."/>
            <person name="Cochrane G."/>
            <person name="Meng A."/>
            <person name="Brown T."/>
            <person name="Cohen L."/>
        </authorList>
    </citation>
    <scope>NUCLEOTIDE SEQUENCE</scope>
    <source>
        <strain evidence="2">RCC856</strain>
    </source>
</reference>
<feature type="region of interest" description="Disordered" evidence="1">
    <location>
        <begin position="160"/>
        <end position="186"/>
    </location>
</feature>
<evidence type="ECO:0000256" key="1">
    <source>
        <dbReference type="SAM" id="MobiDB-lite"/>
    </source>
</evidence>
<name>A0A7S2Z7I4_9CHLO</name>
<sequence length="249" mass="27456">MNRSFLLRYKTSRQVFASHTHISINLHESKGNGCEPKMAFPQIYFSIDDFEDAFEDLIVEEEDHCLCVLLYAKDGPTFKRRDEADAGGAAKGKKISLFSGYVPYAHLWKAVSKQARGANVGGFLGLSSSNISNEQPEKLVMKGPGGKGSAEVAVTLLNRKSVQEESPSTKANEENQGQGRGQEKQKGGLKGFFSAMQNASTNVSHMFSPMAASKNRNARTTHHIRCCLMNVSLPWQSLCHDILKSSRIQ</sequence>
<dbReference type="EMBL" id="HBHU01012454">
    <property type="protein sequence ID" value="CAE0026723.1"/>
    <property type="molecule type" value="Transcribed_RNA"/>
</dbReference>
<dbReference type="EMBL" id="HBHU01012455">
    <property type="protein sequence ID" value="CAE0026725.1"/>
    <property type="molecule type" value="Transcribed_RNA"/>
</dbReference>
<organism evidence="2">
    <name type="scientific">Chloropicon laureae</name>
    <dbReference type="NCBI Taxonomy" id="464258"/>
    <lineage>
        <taxon>Eukaryota</taxon>
        <taxon>Viridiplantae</taxon>
        <taxon>Chlorophyta</taxon>
        <taxon>Chloropicophyceae</taxon>
        <taxon>Chloropicales</taxon>
        <taxon>Chloropicaceae</taxon>
        <taxon>Chloropicon</taxon>
    </lineage>
</organism>
<evidence type="ECO:0000313" key="2">
    <source>
        <dbReference type="EMBL" id="CAE0026723.1"/>
    </source>
</evidence>
<dbReference type="PANTHER" id="PTHR21477:SF13">
    <property type="entry name" value="KIAA0930"/>
    <property type="match status" value="1"/>
</dbReference>
<protein>
    <submittedName>
        <fullName evidence="2">Uncharacterized protein</fullName>
    </submittedName>
</protein>
<evidence type="ECO:0000313" key="3">
    <source>
        <dbReference type="EMBL" id="CAE0026725.1"/>
    </source>
</evidence>
<proteinExistence type="predicted"/>
<dbReference type="AlphaFoldDB" id="A0A7S2Z7I4"/>
<dbReference type="InterPro" id="IPR019141">
    <property type="entry name" value="DUF2045"/>
</dbReference>
<feature type="compositionally biased region" description="Polar residues" evidence="1">
    <location>
        <begin position="160"/>
        <end position="170"/>
    </location>
</feature>
<dbReference type="Pfam" id="PF09741">
    <property type="entry name" value="DUF2045"/>
    <property type="match status" value="1"/>
</dbReference>